<keyword evidence="3" id="KW-1185">Reference proteome</keyword>
<feature type="transmembrane region" description="Helical" evidence="1">
    <location>
        <begin position="44"/>
        <end position="62"/>
    </location>
</feature>
<organism evidence="2 3">
    <name type="scientific">Gordonia pseudamarae</name>
    <dbReference type="NCBI Taxonomy" id="2831662"/>
    <lineage>
        <taxon>Bacteria</taxon>
        <taxon>Bacillati</taxon>
        <taxon>Actinomycetota</taxon>
        <taxon>Actinomycetes</taxon>
        <taxon>Mycobacteriales</taxon>
        <taxon>Gordoniaceae</taxon>
        <taxon>Gordonia</taxon>
    </lineage>
</organism>
<dbReference type="RefSeq" id="WP_213243581.1">
    <property type="nucleotide sequence ID" value="NZ_CP045806.1"/>
</dbReference>
<gene>
    <name evidence="2" type="ORF">GII31_12735</name>
</gene>
<reference evidence="2" key="1">
    <citation type="journal article" date="2021" name="Nat. Microbiol.">
        <title>Cocultivation of an ultrasmall environmental parasitic bacterium with lytic ability against bacteria associated with wastewater foams.</title>
        <authorList>
            <person name="Batinovic S."/>
            <person name="Rose J.J.A."/>
            <person name="Ratcliffe J."/>
            <person name="Seviour R.J."/>
            <person name="Petrovski S."/>
        </authorList>
    </citation>
    <scope>NUCLEOTIDE SEQUENCE</scope>
    <source>
        <strain evidence="2">CON9</strain>
    </source>
</reference>
<keyword evidence="1" id="KW-0472">Membrane</keyword>
<evidence type="ECO:0000256" key="1">
    <source>
        <dbReference type="SAM" id="Phobius"/>
    </source>
</evidence>
<proteinExistence type="predicted"/>
<protein>
    <submittedName>
        <fullName evidence="2">Uncharacterized protein</fullName>
    </submittedName>
</protein>
<feature type="transmembrane region" description="Helical" evidence="1">
    <location>
        <begin position="14"/>
        <end position="38"/>
    </location>
</feature>
<keyword evidence="1" id="KW-0812">Transmembrane</keyword>
<dbReference type="EMBL" id="CP045809">
    <property type="protein sequence ID" value="QHN35609.1"/>
    <property type="molecule type" value="Genomic_DNA"/>
</dbReference>
<evidence type="ECO:0000313" key="2">
    <source>
        <dbReference type="EMBL" id="QHN35609.1"/>
    </source>
</evidence>
<evidence type="ECO:0000313" key="3">
    <source>
        <dbReference type="Proteomes" id="UP001059836"/>
    </source>
</evidence>
<keyword evidence="1" id="KW-1133">Transmembrane helix</keyword>
<sequence>MTITTRENHTVQPLAALGAFIAMIGFSAAPFAVTALAFGEPATAWIAAAIAVAGLLVGGVLITRTTRAVHHLALIPDVTDEEAAQYRRLHPHPAV</sequence>
<accession>A0ABX6IJR7</accession>
<dbReference type="Proteomes" id="UP001059836">
    <property type="component" value="Chromosome"/>
</dbReference>
<name>A0ABX6IJR7_9ACTN</name>